<evidence type="ECO:0000259" key="1">
    <source>
        <dbReference type="Pfam" id="PF13456"/>
    </source>
</evidence>
<name>A0A2K3LZ95_TRIPR</name>
<accession>A0A2K3LZ95</accession>
<dbReference type="AlphaFoldDB" id="A0A2K3LZ95"/>
<evidence type="ECO:0000313" key="2">
    <source>
        <dbReference type="EMBL" id="PNX83854.1"/>
    </source>
</evidence>
<dbReference type="EMBL" id="ASHM01045052">
    <property type="protein sequence ID" value="PNX83854.1"/>
    <property type="molecule type" value="Genomic_DNA"/>
</dbReference>
<dbReference type="CDD" id="cd06222">
    <property type="entry name" value="RNase_H_like"/>
    <property type="match status" value="1"/>
</dbReference>
<dbReference type="InterPro" id="IPR044730">
    <property type="entry name" value="RNase_H-like_dom_plant"/>
</dbReference>
<gene>
    <name evidence="2" type="ORF">L195_g039903</name>
</gene>
<dbReference type="GO" id="GO:0004523">
    <property type="term" value="F:RNA-DNA hybrid ribonuclease activity"/>
    <property type="evidence" value="ECO:0007669"/>
    <property type="project" value="InterPro"/>
</dbReference>
<proteinExistence type="predicted"/>
<reference evidence="2 3" key="2">
    <citation type="journal article" date="2017" name="Front. Plant Sci.">
        <title>Gene Classification and Mining of Molecular Markers Useful in Red Clover (Trifolium pratense) Breeding.</title>
        <authorList>
            <person name="Istvanek J."/>
            <person name="Dluhosova J."/>
            <person name="Dluhos P."/>
            <person name="Patkova L."/>
            <person name="Nedelnik J."/>
            <person name="Repkova J."/>
        </authorList>
    </citation>
    <scope>NUCLEOTIDE SEQUENCE [LARGE SCALE GENOMIC DNA]</scope>
    <source>
        <strain evidence="3">cv. Tatra</strain>
        <tissue evidence="2">Young leaves</tissue>
    </source>
</reference>
<sequence length="93" mass="10632">MTSIYCGHGGLLRDNNDTCLDSYVHKIGSCNTLHAEMWDMCIEVDLAQRQGNITHLRVESDLKILVDMVTRNYNANEIIPTLIWCICDLMNMN</sequence>
<dbReference type="Proteomes" id="UP000236291">
    <property type="component" value="Unassembled WGS sequence"/>
</dbReference>
<feature type="domain" description="RNase H type-1" evidence="1">
    <location>
        <begin position="6"/>
        <end position="91"/>
    </location>
</feature>
<dbReference type="InterPro" id="IPR002156">
    <property type="entry name" value="RNaseH_domain"/>
</dbReference>
<dbReference type="GO" id="GO:0003676">
    <property type="term" value="F:nucleic acid binding"/>
    <property type="evidence" value="ECO:0007669"/>
    <property type="project" value="InterPro"/>
</dbReference>
<evidence type="ECO:0000313" key="3">
    <source>
        <dbReference type="Proteomes" id="UP000236291"/>
    </source>
</evidence>
<reference evidence="2 3" key="1">
    <citation type="journal article" date="2014" name="Am. J. Bot.">
        <title>Genome assembly and annotation for red clover (Trifolium pratense; Fabaceae).</title>
        <authorList>
            <person name="Istvanek J."/>
            <person name="Jaros M."/>
            <person name="Krenek A."/>
            <person name="Repkova J."/>
        </authorList>
    </citation>
    <scope>NUCLEOTIDE SEQUENCE [LARGE SCALE GENOMIC DNA]</scope>
    <source>
        <strain evidence="3">cv. Tatra</strain>
        <tissue evidence="2">Young leaves</tissue>
    </source>
</reference>
<dbReference type="Pfam" id="PF13456">
    <property type="entry name" value="RVT_3"/>
    <property type="match status" value="1"/>
</dbReference>
<comment type="caution">
    <text evidence="2">The sequence shown here is derived from an EMBL/GenBank/DDBJ whole genome shotgun (WGS) entry which is preliminary data.</text>
</comment>
<organism evidence="2 3">
    <name type="scientific">Trifolium pratense</name>
    <name type="common">Red clover</name>
    <dbReference type="NCBI Taxonomy" id="57577"/>
    <lineage>
        <taxon>Eukaryota</taxon>
        <taxon>Viridiplantae</taxon>
        <taxon>Streptophyta</taxon>
        <taxon>Embryophyta</taxon>
        <taxon>Tracheophyta</taxon>
        <taxon>Spermatophyta</taxon>
        <taxon>Magnoliopsida</taxon>
        <taxon>eudicotyledons</taxon>
        <taxon>Gunneridae</taxon>
        <taxon>Pentapetalae</taxon>
        <taxon>rosids</taxon>
        <taxon>fabids</taxon>
        <taxon>Fabales</taxon>
        <taxon>Fabaceae</taxon>
        <taxon>Papilionoideae</taxon>
        <taxon>50 kb inversion clade</taxon>
        <taxon>NPAAA clade</taxon>
        <taxon>Hologalegina</taxon>
        <taxon>IRL clade</taxon>
        <taxon>Trifolieae</taxon>
        <taxon>Trifolium</taxon>
    </lineage>
</organism>
<protein>
    <recommendedName>
        <fullName evidence="1">RNase H type-1 domain-containing protein</fullName>
    </recommendedName>
</protein>